<accession>A0A9D2ATG7</accession>
<evidence type="ECO:0000313" key="7">
    <source>
        <dbReference type="Proteomes" id="UP000824243"/>
    </source>
</evidence>
<evidence type="ECO:0000259" key="5">
    <source>
        <dbReference type="Pfam" id="PF17802"/>
    </source>
</evidence>
<feature type="domain" description="SpaA-like prealbumin fold" evidence="5">
    <location>
        <begin position="35"/>
        <end position="94"/>
    </location>
</feature>
<reference evidence="6" key="2">
    <citation type="submission" date="2021-04" db="EMBL/GenBank/DDBJ databases">
        <authorList>
            <person name="Gilroy R."/>
        </authorList>
    </citation>
    <scope>NUCLEOTIDE SEQUENCE</scope>
    <source>
        <strain evidence="6">ChiSjej5B23-15282</strain>
    </source>
</reference>
<reference evidence="6" key="1">
    <citation type="journal article" date="2021" name="PeerJ">
        <title>Extensive microbial diversity within the chicken gut microbiome revealed by metagenomics and culture.</title>
        <authorList>
            <person name="Gilroy R."/>
            <person name="Ravi A."/>
            <person name="Getino M."/>
            <person name="Pursley I."/>
            <person name="Horton D.L."/>
            <person name="Alikhan N.F."/>
            <person name="Baker D."/>
            <person name="Gharbi K."/>
            <person name="Hall N."/>
            <person name="Watson M."/>
            <person name="Adriaenssens E.M."/>
            <person name="Foster-Nyarko E."/>
            <person name="Jarju S."/>
            <person name="Secka A."/>
            <person name="Antonio M."/>
            <person name="Oren A."/>
            <person name="Chaudhuri R.R."/>
            <person name="La Ragione R."/>
            <person name="Hildebrand F."/>
            <person name="Pallen M.J."/>
        </authorList>
    </citation>
    <scope>NUCLEOTIDE SEQUENCE</scope>
    <source>
        <strain evidence="6">ChiSjej5B23-15282</strain>
    </source>
</reference>
<dbReference type="PANTHER" id="PTHR36108:SF13">
    <property type="entry name" value="COLOSSIN-B-RELATED"/>
    <property type="match status" value="1"/>
</dbReference>
<feature type="domain" description="SpaA-like prealbumin fold" evidence="5">
    <location>
        <begin position="293"/>
        <end position="380"/>
    </location>
</feature>
<dbReference type="Gene3D" id="2.60.40.10">
    <property type="entry name" value="Immunoglobulins"/>
    <property type="match status" value="3"/>
</dbReference>
<dbReference type="PANTHER" id="PTHR36108">
    <property type="entry name" value="COLOSSIN-B-RELATED"/>
    <property type="match status" value="1"/>
</dbReference>
<dbReference type="InterPro" id="IPR041033">
    <property type="entry name" value="SpaA_PFL_dom_1"/>
</dbReference>
<dbReference type="Pfam" id="PF17802">
    <property type="entry name" value="SpaA"/>
    <property type="match status" value="2"/>
</dbReference>
<gene>
    <name evidence="6" type="ORF">H9981_09810</name>
</gene>
<evidence type="ECO:0000256" key="1">
    <source>
        <dbReference type="ARBA" id="ARBA00007257"/>
    </source>
</evidence>
<protein>
    <submittedName>
        <fullName evidence="6">Prealbumin-like fold domain-containing protein</fullName>
    </submittedName>
</protein>
<dbReference type="InterPro" id="IPR013783">
    <property type="entry name" value="Ig-like_fold"/>
</dbReference>
<keyword evidence="4" id="KW-0472">Membrane</keyword>
<evidence type="ECO:0000256" key="3">
    <source>
        <dbReference type="ARBA" id="ARBA00022729"/>
    </source>
</evidence>
<feature type="transmembrane region" description="Helical" evidence="4">
    <location>
        <begin position="437"/>
        <end position="456"/>
    </location>
</feature>
<evidence type="ECO:0000256" key="2">
    <source>
        <dbReference type="ARBA" id="ARBA00022525"/>
    </source>
</evidence>
<keyword evidence="4" id="KW-0812">Transmembrane</keyword>
<comment type="similarity">
    <text evidence="1">Belongs to the serine-aspartate repeat-containing protein (SDr) family.</text>
</comment>
<evidence type="ECO:0000313" key="6">
    <source>
        <dbReference type="EMBL" id="HIX49285.1"/>
    </source>
</evidence>
<dbReference type="EMBL" id="DXFA01000166">
    <property type="protein sequence ID" value="HIX49285.1"/>
    <property type="molecule type" value="Genomic_DNA"/>
</dbReference>
<sequence length="465" mass="51003">KMKTDADGNLIYNKDTDTVTITGDPESESSIAYNQDQEMIAESLSDELCKTDENGKFTIEKELSPGWYCFIETAAPEDYELDTTPLMFEVGSADVEISGGTILTDLVFKNPFEEGSLSYQLYQQQDDGGFKLYNNDTGRYYETDDTGSFRINGLPDGVYQLREVPGEDSTGSEPIKFTVSGDSSEVEENDGQAEISFEKSLYTDSEAPVEINLTPDREDMQLQSVTVFWYDSEGKEQSTIFHASGTSDPVADAEAFINGDNGDHTKVYGPLGVQPVYLQTGELKAEDPKKVSFSFTKTDGDPSGGTYKGLVGAEFTLYRADKIEDCTEENIYDTAVSDEETGIVSFGNLDSGQYIMKETKTPDGYASLPGYWKVTADAKSESDKGKLGFLYVRQDGQGVPVSESDMIPKDAYGNHYYIPNQPVSDLPTMGGPGNRTFMFGGILLMGAACILCGFAVRNKKIKNTQ</sequence>
<keyword evidence="4" id="KW-1133">Transmembrane helix</keyword>
<keyword evidence="2" id="KW-0964">Secreted</keyword>
<organism evidence="6 7">
    <name type="scientific">Candidatus Mediterraneibacter caccavium</name>
    <dbReference type="NCBI Taxonomy" id="2838661"/>
    <lineage>
        <taxon>Bacteria</taxon>
        <taxon>Bacillati</taxon>
        <taxon>Bacillota</taxon>
        <taxon>Clostridia</taxon>
        <taxon>Lachnospirales</taxon>
        <taxon>Lachnospiraceae</taxon>
        <taxon>Mediterraneibacter</taxon>
    </lineage>
</organism>
<name>A0A9D2ATG7_9FIRM</name>
<keyword evidence="3" id="KW-0732">Signal</keyword>
<feature type="non-terminal residue" evidence="6">
    <location>
        <position position="1"/>
    </location>
</feature>
<evidence type="ECO:0000256" key="4">
    <source>
        <dbReference type="SAM" id="Phobius"/>
    </source>
</evidence>
<dbReference type="AlphaFoldDB" id="A0A9D2ATG7"/>
<comment type="caution">
    <text evidence="6">The sequence shown here is derived from an EMBL/GenBank/DDBJ whole genome shotgun (WGS) entry which is preliminary data.</text>
</comment>
<dbReference type="Proteomes" id="UP000824243">
    <property type="component" value="Unassembled WGS sequence"/>
</dbReference>
<proteinExistence type="inferred from homology"/>